<protein>
    <recommendedName>
        <fullName evidence="3">L,D-transpeptidase</fullName>
    </recommendedName>
</protein>
<evidence type="ECO:0008006" key="3">
    <source>
        <dbReference type="Google" id="ProtNLM"/>
    </source>
</evidence>
<dbReference type="EMBL" id="VRTS01000003">
    <property type="protein sequence ID" value="TXK64593.1"/>
    <property type="molecule type" value="Genomic_DNA"/>
</dbReference>
<dbReference type="AlphaFoldDB" id="A0A5C8KY88"/>
<organism evidence="1 2">
    <name type="scientific">Alkalisalibacterium limincola</name>
    <dbReference type="NCBI Taxonomy" id="2699169"/>
    <lineage>
        <taxon>Bacteria</taxon>
        <taxon>Pseudomonadati</taxon>
        <taxon>Pseudomonadota</taxon>
        <taxon>Gammaproteobacteria</taxon>
        <taxon>Lysobacterales</taxon>
        <taxon>Lysobacteraceae</taxon>
        <taxon>Alkalisalibacterium</taxon>
    </lineage>
</organism>
<sequence>MAQWVGSARDNDGLPFMLVDKVAARVYVFNAVGDLLGIDSALLGSARGDTTAPGIGDLPLAQIRPEHRTTPAGRFVAHLEKDVRGSSILVIDYEASIALHPLVPGSPHERRAERLRSDDPDEKRISFGCINVPQDFYESVVRRAFAGTAGVVYILPETTPISDFLRE</sequence>
<evidence type="ECO:0000313" key="2">
    <source>
        <dbReference type="Proteomes" id="UP000321248"/>
    </source>
</evidence>
<dbReference type="Proteomes" id="UP000321248">
    <property type="component" value="Unassembled WGS sequence"/>
</dbReference>
<reference evidence="1 2" key="1">
    <citation type="submission" date="2019-08" db="EMBL/GenBank/DDBJ databases">
        <authorList>
            <person name="Karlyshev A.V."/>
        </authorList>
    </citation>
    <scope>NUCLEOTIDE SEQUENCE [LARGE SCALE GENOMIC DNA]</scope>
    <source>
        <strain evidence="1 2">Alg18-2.2</strain>
    </source>
</reference>
<dbReference type="OrthoDB" id="7202732at2"/>
<gene>
    <name evidence="1" type="ORF">FU658_06310</name>
</gene>
<keyword evidence="2" id="KW-1185">Reference proteome</keyword>
<comment type="caution">
    <text evidence="1">The sequence shown here is derived from an EMBL/GenBank/DDBJ whole genome shotgun (WGS) entry which is preliminary data.</text>
</comment>
<evidence type="ECO:0000313" key="1">
    <source>
        <dbReference type="EMBL" id="TXK64593.1"/>
    </source>
</evidence>
<name>A0A5C8KY88_9GAMM</name>
<accession>A0A5C8KY88</accession>
<proteinExistence type="predicted"/>